<dbReference type="InterPro" id="IPR035906">
    <property type="entry name" value="MetI-like_sf"/>
</dbReference>
<keyword evidence="2 7" id="KW-0813">Transport</keyword>
<evidence type="ECO:0000313" key="9">
    <source>
        <dbReference type="EMBL" id="BDP43740.1"/>
    </source>
</evidence>
<evidence type="ECO:0000256" key="5">
    <source>
        <dbReference type="ARBA" id="ARBA00022989"/>
    </source>
</evidence>
<keyword evidence="5 7" id="KW-1133">Transmembrane helix</keyword>
<keyword evidence="4 7" id="KW-0812">Transmembrane</keyword>
<proteinExistence type="inferred from homology"/>
<evidence type="ECO:0000256" key="2">
    <source>
        <dbReference type="ARBA" id="ARBA00022448"/>
    </source>
</evidence>
<feature type="transmembrane region" description="Helical" evidence="7">
    <location>
        <begin position="43"/>
        <end position="69"/>
    </location>
</feature>
<evidence type="ECO:0000256" key="7">
    <source>
        <dbReference type="RuleBase" id="RU363032"/>
    </source>
</evidence>
<dbReference type="PROSITE" id="PS50928">
    <property type="entry name" value="ABC_TM1"/>
    <property type="match status" value="1"/>
</dbReference>
<evidence type="ECO:0000256" key="3">
    <source>
        <dbReference type="ARBA" id="ARBA00022475"/>
    </source>
</evidence>
<evidence type="ECO:0000256" key="1">
    <source>
        <dbReference type="ARBA" id="ARBA00004651"/>
    </source>
</evidence>
<feature type="transmembrane region" description="Helical" evidence="7">
    <location>
        <begin position="215"/>
        <end position="234"/>
    </location>
</feature>
<organism evidence="9 10">
    <name type="scientific">Deinococcus aetherius</name>
    <dbReference type="NCBI Taxonomy" id="200252"/>
    <lineage>
        <taxon>Bacteria</taxon>
        <taxon>Thermotogati</taxon>
        <taxon>Deinococcota</taxon>
        <taxon>Deinococci</taxon>
        <taxon>Deinococcales</taxon>
        <taxon>Deinococcaceae</taxon>
        <taxon>Deinococcus</taxon>
    </lineage>
</organism>
<feature type="transmembrane region" description="Helical" evidence="7">
    <location>
        <begin position="114"/>
        <end position="134"/>
    </location>
</feature>
<feature type="transmembrane region" description="Helical" evidence="7">
    <location>
        <begin position="81"/>
        <end position="102"/>
    </location>
</feature>
<gene>
    <name evidence="9" type="ORF">DAETH_37090</name>
</gene>
<dbReference type="CDD" id="cd06261">
    <property type="entry name" value="TM_PBP2"/>
    <property type="match status" value="1"/>
</dbReference>
<comment type="subcellular location">
    <subcellularLocation>
        <location evidence="1 7">Cell membrane</location>
        <topology evidence="1 7">Multi-pass membrane protein</topology>
    </subcellularLocation>
</comment>
<dbReference type="Pfam" id="PF00528">
    <property type="entry name" value="BPD_transp_1"/>
    <property type="match status" value="1"/>
</dbReference>
<feature type="transmembrane region" description="Helical" evidence="7">
    <location>
        <begin position="155"/>
        <end position="178"/>
    </location>
</feature>
<accession>A0ABN6RLQ1</accession>
<dbReference type="EMBL" id="AP026561">
    <property type="protein sequence ID" value="BDP43740.1"/>
    <property type="molecule type" value="Genomic_DNA"/>
</dbReference>
<evidence type="ECO:0000313" key="10">
    <source>
        <dbReference type="Proteomes" id="UP001064971"/>
    </source>
</evidence>
<keyword evidence="6 7" id="KW-0472">Membrane</keyword>
<evidence type="ECO:0000259" key="8">
    <source>
        <dbReference type="PROSITE" id="PS50928"/>
    </source>
</evidence>
<evidence type="ECO:0000256" key="4">
    <source>
        <dbReference type="ARBA" id="ARBA00022692"/>
    </source>
</evidence>
<dbReference type="PANTHER" id="PTHR43744:SF12">
    <property type="entry name" value="ABC TRANSPORTER PERMEASE PROTEIN MG189-RELATED"/>
    <property type="match status" value="1"/>
</dbReference>
<dbReference type="InterPro" id="IPR000515">
    <property type="entry name" value="MetI-like"/>
</dbReference>
<dbReference type="Gene3D" id="1.10.3720.10">
    <property type="entry name" value="MetI-like"/>
    <property type="match status" value="1"/>
</dbReference>
<keyword evidence="9" id="KW-0614">Plasmid</keyword>
<reference evidence="9" key="1">
    <citation type="submission" date="2022-07" db="EMBL/GenBank/DDBJ databases">
        <title>Complete Genome Sequence of the Radioresistant Bacterium Deinococcus aetherius ST0316, Isolated from the Air Dust collected in Lower Stratosphere above Japan.</title>
        <authorList>
            <person name="Satoh K."/>
            <person name="Hagiwara K."/>
            <person name="Katsumata K."/>
            <person name="Kubo A."/>
            <person name="Yokobori S."/>
            <person name="Yamagishi A."/>
            <person name="Oono Y."/>
            <person name="Narumi I."/>
        </authorList>
    </citation>
    <scope>NUCLEOTIDE SEQUENCE</scope>
    <source>
        <strain evidence="9">ST0316</strain>
        <plasmid evidence="9">pDAETH-1</plasmid>
    </source>
</reference>
<feature type="domain" description="ABC transmembrane type-1" evidence="8">
    <location>
        <begin position="45"/>
        <end position="234"/>
    </location>
</feature>
<dbReference type="SUPFAM" id="SSF161098">
    <property type="entry name" value="MetI-like"/>
    <property type="match status" value="1"/>
</dbReference>
<sequence>MPLAWMLLAAFKGQKEVFTGPLIPETWVWQNFVEAWNGAPFGRYLFNSVLVSVVTTVSVVLTSALAAYAFARMQFPGRQPLFLFALGTLMIPGDVLLIPNFITVREFGWVNSYPALIVPFAASAFGVFLLRQAFLRTPVELEEAARLDGATPLQFLFRILLPVNAPALSALGVLTFLASWNALVWPLVATSRDEFRTVQVGLASFSNLEGSNLPVVMAATVIVVAPVLIVYALAQKWFIESAAATGLKG</sequence>
<name>A0ABN6RLQ1_9DEIO</name>
<keyword evidence="10" id="KW-1185">Reference proteome</keyword>
<comment type="similarity">
    <text evidence="7">Belongs to the binding-protein-dependent transport system permease family.</text>
</comment>
<evidence type="ECO:0000256" key="6">
    <source>
        <dbReference type="ARBA" id="ARBA00023136"/>
    </source>
</evidence>
<geneLocation type="plasmid" evidence="9 10">
    <name>pDAETH-1</name>
</geneLocation>
<dbReference type="Proteomes" id="UP001064971">
    <property type="component" value="Plasmid pDAETH-1"/>
</dbReference>
<keyword evidence="3" id="KW-1003">Cell membrane</keyword>
<dbReference type="PANTHER" id="PTHR43744">
    <property type="entry name" value="ABC TRANSPORTER PERMEASE PROTEIN MG189-RELATED-RELATED"/>
    <property type="match status" value="1"/>
</dbReference>
<protein>
    <recommendedName>
        <fullName evidence="8">ABC transmembrane type-1 domain-containing protein</fullName>
    </recommendedName>
</protein>